<dbReference type="SUPFAM" id="SSF55008">
    <property type="entry name" value="HMA, heavy metal-associated domain"/>
    <property type="match status" value="1"/>
</dbReference>
<accession>A0A5R9BG95</accession>
<dbReference type="AlphaFoldDB" id="A0A5R9BG95"/>
<proteinExistence type="predicted"/>
<dbReference type="Proteomes" id="UP000310458">
    <property type="component" value="Unassembled WGS sequence"/>
</dbReference>
<feature type="domain" description="HMA" evidence="1">
    <location>
        <begin position="3"/>
        <end position="70"/>
    </location>
</feature>
<dbReference type="InterPro" id="IPR006121">
    <property type="entry name" value="HMA_dom"/>
</dbReference>
<gene>
    <name evidence="2" type="ORF">FEF26_01965</name>
</gene>
<sequence length="73" mass="7721">MAETRKYTVTGMTCDHCEAAIRGELAELIGIEKVQVSAPTGSLTVSIADGVEIPDATIVEAVEEAGYPAERVR</sequence>
<organism evidence="2 3">
    <name type="scientific">Nesterenkonia salmonea</name>
    <dbReference type="NCBI Taxonomy" id="1804987"/>
    <lineage>
        <taxon>Bacteria</taxon>
        <taxon>Bacillati</taxon>
        <taxon>Actinomycetota</taxon>
        <taxon>Actinomycetes</taxon>
        <taxon>Micrococcales</taxon>
        <taxon>Micrococcaceae</taxon>
        <taxon>Nesterenkonia</taxon>
    </lineage>
</organism>
<protein>
    <submittedName>
        <fullName evidence="2">Heavy-metal-associated domain-containing protein</fullName>
    </submittedName>
</protein>
<dbReference type="RefSeq" id="WP_138251863.1">
    <property type="nucleotide sequence ID" value="NZ_VAVZ01000004.1"/>
</dbReference>
<keyword evidence="3" id="KW-1185">Reference proteome</keyword>
<evidence type="ECO:0000313" key="3">
    <source>
        <dbReference type="Proteomes" id="UP000310458"/>
    </source>
</evidence>
<dbReference type="GO" id="GO:0046872">
    <property type="term" value="F:metal ion binding"/>
    <property type="evidence" value="ECO:0007669"/>
    <property type="project" value="InterPro"/>
</dbReference>
<dbReference type="PROSITE" id="PS50846">
    <property type="entry name" value="HMA_2"/>
    <property type="match status" value="1"/>
</dbReference>
<dbReference type="InterPro" id="IPR036163">
    <property type="entry name" value="HMA_dom_sf"/>
</dbReference>
<evidence type="ECO:0000259" key="1">
    <source>
        <dbReference type="PROSITE" id="PS50846"/>
    </source>
</evidence>
<comment type="caution">
    <text evidence="2">The sequence shown here is derived from an EMBL/GenBank/DDBJ whole genome shotgun (WGS) entry which is preliminary data.</text>
</comment>
<evidence type="ECO:0000313" key="2">
    <source>
        <dbReference type="EMBL" id="TLP99676.1"/>
    </source>
</evidence>
<dbReference type="Gene3D" id="3.30.70.100">
    <property type="match status" value="1"/>
</dbReference>
<dbReference type="OrthoDB" id="9813965at2"/>
<name>A0A5R9BG95_9MICC</name>
<dbReference type="Pfam" id="PF00403">
    <property type="entry name" value="HMA"/>
    <property type="match status" value="1"/>
</dbReference>
<reference evidence="2 3" key="1">
    <citation type="submission" date="2019-05" db="EMBL/GenBank/DDBJ databases">
        <title>Nesterenkonia sp. GY074 isolated from the Southern Atlantic Ocean.</title>
        <authorList>
            <person name="Zhang G."/>
        </authorList>
    </citation>
    <scope>NUCLEOTIDE SEQUENCE [LARGE SCALE GENOMIC DNA]</scope>
    <source>
        <strain evidence="2 3">GY074</strain>
    </source>
</reference>
<dbReference type="EMBL" id="VAVZ01000004">
    <property type="protein sequence ID" value="TLP99676.1"/>
    <property type="molecule type" value="Genomic_DNA"/>
</dbReference>
<dbReference type="CDD" id="cd00371">
    <property type="entry name" value="HMA"/>
    <property type="match status" value="1"/>
</dbReference>